<dbReference type="InterPro" id="IPR014371">
    <property type="entry name" value="Oat_ACAT_DAG_ARE"/>
</dbReference>
<evidence type="ECO:0000256" key="3">
    <source>
        <dbReference type="ARBA" id="ARBA00005189"/>
    </source>
</evidence>
<protein>
    <recommendedName>
        <fullName evidence="5">diacylglycerol O-acyltransferase</fullName>
        <ecNumber evidence="5">2.3.1.20</ecNumber>
    </recommendedName>
</protein>
<evidence type="ECO:0000256" key="12">
    <source>
        <dbReference type="SAM" id="Phobius"/>
    </source>
</evidence>
<evidence type="ECO:0000256" key="1">
    <source>
        <dbReference type="ARBA" id="ARBA00004477"/>
    </source>
</evidence>
<dbReference type="InterPro" id="IPR004299">
    <property type="entry name" value="MBOAT_fam"/>
</dbReference>
<keyword evidence="8" id="KW-0256">Endoplasmic reticulum</keyword>
<dbReference type="EMBL" id="QGKW02002228">
    <property type="protein sequence ID" value="KAF2535510.1"/>
    <property type="molecule type" value="Genomic_DNA"/>
</dbReference>
<keyword evidence="10 12" id="KW-0472">Membrane</keyword>
<dbReference type="GO" id="GO:0009941">
    <property type="term" value="C:chloroplast envelope"/>
    <property type="evidence" value="ECO:0007669"/>
    <property type="project" value="TreeGrafter"/>
</dbReference>
<evidence type="ECO:0000256" key="11">
    <source>
        <dbReference type="ARBA" id="ARBA00023315"/>
    </source>
</evidence>
<evidence type="ECO:0000256" key="9">
    <source>
        <dbReference type="ARBA" id="ARBA00022989"/>
    </source>
</evidence>
<dbReference type="AlphaFoldDB" id="A0A8S9FPF0"/>
<feature type="transmembrane region" description="Helical" evidence="12">
    <location>
        <begin position="26"/>
        <end position="47"/>
    </location>
</feature>
<feature type="transmembrane region" description="Helical" evidence="12">
    <location>
        <begin position="84"/>
        <end position="103"/>
    </location>
</feature>
<dbReference type="PANTHER" id="PTHR10408:SF7">
    <property type="entry name" value="DIACYLGLYCEROL O-ACYLTRANSFERASE 1"/>
    <property type="match status" value="1"/>
</dbReference>
<evidence type="ECO:0000256" key="10">
    <source>
        <dbReference type="ARBA" id="ARBA00023136"/>
    </source>
</evidence>
<evidence type="ECO:0000313" key="13">
    <source>
        <dbReference type="EMBL" id="KAF2535510.1"/>
    </source>
</evidence>
<comment type="similarity">
    <text evidence="4">Belongs to the membrane-bound acyltransferase family. Sterol o-acyltransferase subfamily.</text>
</comment>
<accession>A0A8S9FPF0</accession>
<evidence type="ECO:0000256" key="4">
    <source>
        <dbReference type="ARBA" id="ARBA00009010"/>
    </source>
</evidence>
<keyword evidence="11" id="KW-0012">Acyltransferase</keyword>
<dbReference type="GO" id="GO:0019432">
    <property type="term" value="P:triglyceride biosynthetic process"/>
    <property type="evidence" value="ECO:0007669"/>
    <property type="project" value="TreeGrafter"/>
</dbReference>
<sequence>MWNMPVHKWMVRHVYFPCLRIKIPKVPAIIIAFLVSAVFHELCIAVPCRLFNLWAFMGIMFQVPLVFITNFLQERFGSMVGNMIFWFSFCIFGQPMCVLLYYHDLMNRKGSMS</sequence>
<dbReference type="EC" id="2.3.1.20" evidence="5"/>
<feature type="transmembrane region" description="Helical" evidence="12">
    <location>
        <begin position="53"/>
        <end position="72"/>
    </location>
</feature>
<comment type="caution">
    <text evidence="13">The sequence shown here is derived from an EMBL/GenBank/DDBJ whole genome shotgun (WGS) entry which is preliminary data.</text>
</comment>
<keyword evidence="9 12" id="KW-1133">Transmembrane helix</keyword>
<evidence type="ECO:0000256" key="5">
    <source>
        <dbReference type="ARBA" id="ARBA00013244"/>
    </source>
</evidence>
<evidence type="ECO:0000256" key="7">
    <source>
        <dbReference type="ARBA" id="ARBA00022692"/>
    </source>
</evidence>
<gene>
    <name evidence="13" type="ORF">F2Q68_00019312</name>
</gene>
<proteinExistence type="inferred from homology"/>
<evidence type="ECO:0000256" key="2">
    <source>
        <dbReference type="ARBA" id="ARBA00004771"/>
    </source>
</evidence>
<keyword evidence="7 12" id="KW-0812">Transmembrane</keyword>
<dbReference type="Pfam" id="PF03062">
    <property type="entry name" value="MBOAT"/>
    <property type="match status" value="1"/>
</dbReference>
<comment type="pathway">
    <text evidence="2">Glycerolipid metabolism; triacylglycerol biosynthesis.</text>
</comment>
<name>A0A8S9FPF0_BRACR</name>
<evidence type="ECO:0000313" key="14">
    <source>
        <dbReference type="Proteomes" id="UP000712281"/>
    </source>
</evidence>
<dbReference type="Proteomes" id="UP000712281">
    <property type="component" value="Unassembled WGS sequence"/>
</dbReference>
<keyword evidence="6" id="KW-0808">Transferase</keyword>
<evidence type="ECO:0000256" key="6">
    <source>
        <dbReference type="ARBA" id="ARBA00022679"/>
    </source>
</evidence>
<reference evidence="13" key="1">
    <citation type="submission" date="2019-12" db="EMBL/GenBank/DDBJ databases">
        <title>Genome sequencing and annotation of Brassica cretica.</title>
        <authorList>
            <person name="Studholme D.J."/>
            <person name="Sarris P.F."/>
        </authorList>
    </citation>
    <scope>NUCLEOTIDE SEQUENCE</scope>
    <source>
        <strain evidence="13">PFS-001/15</strain>
        <tissue evidence="13">Leaf</tissue>
    </source>
</reference>
<evidence type="ECO:0000256" key="8">
    <source>
        <dbReference type="ARBA" id="ARBA00022824"/>
    </source>
</evidence>
<dbReference type="GO" id="GO:0004144">
    <property type="term" value="F:diacylglycerol O-acyltransferase activity"/>
    <property type="evidence" value="ECO:0007669"/>
    <property type="project" value="UniProtKB-EC"/>
</dbReference>
<comment type="subcellular location">
    <subcellularLocation>
        <location evidence="1">Endoplasmic reticulum membrane</location>
        <topology evidence="1">Multi-pass membrane protein</topology>
    </subcellularLocation>
</comment>
<dbReference type="PANTHER" id="PTHR10408">
    <property type="entry name" value="STEROL O-ACYLTRANSFERASE"/>
    <property type="match status" value="1"/>
</dbReference>
<organism evidence="13 14">
    <name type="scientific">Brassica cretica</name>
    <name type="common">Mustard</name>
    <dbReference type="NCBI Taxonomy" id="69181"/>
    <lineage>
        <taxon>Eukaryota</taxon>
        <taxon>Viridiplantae</taxon>
        <taxon>Streptophyta</taxon>
        <taxon>Embryophyta</taxon>
        <taxon>Tracheophyta</taxon>
        <taxon>Spermatophyta</taxon>
        <taxon>Magnoliopsida</taxon>
        <taxon>eudicotyledons</taxon>
        <taxon>Gunneridae</taxon>
        <taxon>Pentapetalae</taxon>
        <taxon>rosids</taxon>
        <taxon>malvids</taxon>
        <taxon>Brassicales</taxon>
        <taxon>Brassicaceae</taxon>
        <taxon>Brassiceae</taxon>
        <taxon>Brassica</taxon>
    </lineage>
</organism>
<dbReference type="GO" id="GO:0005789">
    <property type="term" value="C:endoplasmic reticulum membrane"/>
    <property type="evidence" value="ECO:0007669"/>
    <property type="project" value="UniProtKB-SubCell"/>
</dbReference>
<comment type="pathway">
    <text evidence="3">Lipid metabolism.</text>
</comment>